<keyword evidence="5 7" id="KW-0456">Lyase</keyword>
<protein>
    <recommendedName>
        <fullName evidence="6">4-hydroxy-3-methoxy-5-polyprenylbenzoate decarboxylase</fullName>
    </recommendedName>
</protein>
<comment type="pathway">
    <text evidence="7">Cofactor biosynthesis; ubiquinone biosynthesis.</text>
</comment>
<dbReference type="Gene3D" id="1.20.1280.50">
    <property type="match status" value="1"/>
</dbReference>
<dbReference type="InterPro" id="IPR027540">
    <property type="entry name" value="Coq4_euk"/>
</dbReference>
<dbReference type="PANTHER" id="PTHR12922">
    <property type="entry name" value="UBIQUINONE BIOSYNTHESIS PROTEIN"/>
    <property type="match status" value="1"/>
</dbReference>
<comment type="catalytic activity">
    <reaction evidence="7">
        <text>a 4-hydroxy-3-methoxy-5-(all-trans-polyprenyl)benzoate + H(+) = a 2-methoxy-6-(all-trans-polyprenyl)phenol + CO2</text>
        <dbReference type="Rhea" id="RHEA:81179"/>
        <dbReference type="Rhea" id="RHEA-COMP:9551"/>
        <dbReference type="Rhea" id="RHEA-COMP:10931"/>
        <dbReference type="ChEBI" id="CHEBI:15378"/>
        <dbReference type="ChEBI" id="CHEBI:16526"/>
        <dbReference type="ChEBI" id="CHEBI:62731"/>
        <dbReference type="ChEBI" id="CHEBI:84443"/>
        <dbReference type="EC" id="4.1.1.130"/>
    </reaction>
</comment>
<evidence type="ECO:0000256" key="1">
    <source>
        <dbReference type="ARBA" id="ARBA00022688"/>
    </source>
</evidence>
<feature type="domain" description="F-box" evidence="8">
    <location>
        <begin position="1"/>
        <end position="57"/>
    </location>
</feature>
<accession>A0A5C6T4D5</accession>
<dbReference type="PANTHER" id="PTHR12922:SF7">
    <property type="entry name" value="UBIQUINONE BIOSYNTHESIS PROTEIN COQ4 HOMOLOG, MITOCHONDRIAL"/>
    <property type="match status" value="1"/>
</dbReference>
<dbReference type="Gene3D" id="3.80.10.10">
    <property type="entry name" value="Ribonuclease Inhibitor"/>
    <property type="match status" value="1"/>
</dbReference>
<feature type="binding site" evidence="7">
    <location>
        <position position="558"/>
    </location>
    <ligand>
        <name>Zn(2+)</name>
        <dbReference type="ChEBI" id="CHEBI:29105"/>
    </ligand>
</feature>
<reference evidence="9 10" key="1">
    <citation type="submission" date="2019-07" db="EMBL/GenBank/DDBJ databases">
        <title>The First High-Quality Draft Genome Sequence of the Causal Agent of the Current Panama Disease Epidemic.</title>
        <authorList>
            <person name="Warmington R.J."/>
            <person name="Kay W."/>
            <person name="Jeffries A."/>
            <person name="Bebber D."/>
            <person name="Moore K."/>
            <person name="Studholme D.J."/>
        </authorList>
    </citation>
    <scope>NUCLEOTIDE SEQUENCE [LARGE SCALE GENOMIC DNA]</scope>
    <source>
        <strain evidence="9 10">TR4</strain>
    </source>
</reference>
<organism evidence="9 10">
    <name type="scientific">Fusarium oxysporum f. sp. cubense</name>
    <dbReference type="NCBI Taxonomy" id="61366"/>
    <lineage>
        <taxon>Eukaryota</taxon>
        <taxon>Fungi</taxon>
        <taxon>Dikarya</taxon>
        <taxon>Ascomycota</taxon>
        <taxon>Pezizomycotina</taxon>
        <taxon>Sordariomycetes</taxon>
        <taxon>Hypocreomycetidae</taxon>
        <taxon>Hypocreales</taxon>
        <taxon>Nectriaceae</taxon>
        <taxon>Fusarium</taxon>
        <taxon>Fusarium oxysporum species complex</taxon>
    </lineage>
</organism>
<name>A0A5C6T4D5_FUSOC</name>
<feature type="binding site" evidence="7">
    <location>
        <position position="561"/>
    </location>
    <ligand>
        <name>Zn(2+)</name>
        <dbReference type="ChEBI" id="CHEBI:29105"/>
    </ligand>
</feature>
<evidence type="ECO:0000256" key="7">
    <source>
        <dbReference type="HAMAP-Rule" id="MF_03111"/>
    </source>
</evidence>
<keyword evidence="7" id="KW-0862">Zinc</keyword>
<keyword evidence="7" id="KW-0479">Metal-binding</keyword>
<dbReference type="GO" id="GO:0120539">
    <property type="term" value="F:4-hydroxy-3-methoxy-5-polyprenylbenzoate decarboxylase activity"/>
    <property type="evidence" value="ECO:0007669"/>
    <property type="project" value="UniProtKB-EC"/>
</dbReference>
<dbReference type="GO" id="GO:0031314">
    <property type="term" value="C:extrinsic component of mitochondrial inner membrane"/>
    <property type="evidence" value="ECO:0007669"/>
    <property type="project" value="UniProtKB-UniRule"/>
</dbReference>
<sequence length="675" mass="77502">MLLCVPNEILAHIFSIIECEDVEGGWDTKSSYSALLSLSRVCKRFRVIAEFYLYRNIFLLEDDADEKWLQFARGLQRDPKRGLTTRKFCSQRYDPIAPPNFLRFLTKYFLRFSLSPDRDRIPPGLRSLRVLLLLLMPDLRHLELTITDLKSTPFLLNGTFESDEDYGCYGFETNEESPSYKGIPNIFFFRHLESVTLRSYDDNLGSPIRGRTFSGILNHPCVKALRLDGFAVWHCTCMRLNWGKAPSNLTRLDLDNCILQPMSLKRILEKCRSLTHLNMALTGSGDVKDPTHNSEDFGIVLREHGRNLVELSITKPMWDPHIADPFNFIGPLKELTVLKHLSIGRLNFVGPIDDDTKKDITIHDALPQSLETLTIEAEVAGCSCDLYRVRQTEELVCNTLTYEQLPPGLKQIHMKMPPGPEARGYEVNEAAELGGWRIGKKGLWVRRRGEEEYGVIQFITNLIAATGEATATPYFIYRLRDAMLADPTGRRILRARPRISSKTLSLEALRALPENSVGRAYVGWLDREGVSPDTRATVRYIDDEECAYVMQRYRECHDFYHALTGLPIVREGEVALKAFEFANTLLPMTGLSIFAAATMKRSERQRFASIYLPWALKNGARSKEVINVFWEERLEDDVSDLRKELGIEQPPDMRDIRKREREEKKRLKELREQGL</sequence>
<evidence type="ECO:0000313" key="9">
    <source>
        <dbReference type="EMBL" id="TXC05825.1"/>
    </source>
</evidence>
<evidence type="ECO:0000256" key="2">
    <source>
        <dbReference type="ARBA" id="ARBA00022792"/>
    </source>
</evidence>
<evidence type="ECO:0000256" key="5">
    <source>
        <dbReference type="ARBA" id="ARBA00023239"/>
    </source>
</evidence>
<dbReference type="InterPro" id="IPR001810">
    <property type="entry name" value="F-box_dom"/>
</dbReference>
<dbReference type="EMBL" id="VMNF01000006">
    <property type="protein sequence ID" value="TXC05825.1"/>
    <property type="molecule type" value="Genomic_DNA"/>
</dbReference>
<evidence type="ECO:0000259" key="8">
    <source>
        <dbReference type="PROSITE" id="PS50181"/>
    </source>
</evidence>
<keyword evidence="4 7" id="KW-0472">Membrane</keyword>
<evidence type="ECO:0000256" key="4">
    <source>
        <dbReference type="ARBA" id="ARBA00023136"/>
    </source>
</evidence>
<dbReference type="Proteomes" id="UP000321331">
    <property type="component" value="Unassembled WGS sequence"/>
</dbReference>
<dbReference type="SUPFAM" id="SSF52047">
    <property type="entry name" value="RNI-like"/>
    <property type="match status" value="1"/>
</dbReference>
<gene>
    <name evidence="7" type="primary">COQ4</name>
    <name evidence="9" type="ORF">FocTR4_00010526</name>
</gene>
<comment type="cofactor">
    <cofactor evidence="7">
        <name>Zn(2+)</name>
        <dbReference type="ChEBI" id="CHEBI:29105"/>
    </cofactor>
</comment>
<dbReference type="PROSITE" id="PS50181">
    <property type="entry name" value="FBOX"/>
    <property type="match status" value="1"/>
</dbReference>
<comment type="function">
    <text evidence="7">Lyase that catalyzes the C1-decarboxylation of 4-hydroxy-3-methoxy-5-(all-trans-polyprenyl)benzoic acid into 2-methoxy-6-(all-trans-polyprenyl)phenol during ubiquinone biosynthesis.</text>
</comment>
<dbReference type="AlphaFoldDB" id="A0A5C6T4D5"/>
<dbReference type="HAMAP" id="MF_03111">
    <property type="entry name" value="Coq4"/>
    <property type="match status" value="1"/>
</dbReference>
<dbReference type="UniPathway" id="UPA00232"/>
<dbReference type="Pfam" id="PF12937">
    <property type="entry name" value="F-box-like"/>
    <property type="match status" value="1"/>
</dbReference>
<proteinExistence type="inferred from homology"/>
<feature type="binding site" evidence="7">
    <location>
        <position position="573"/>
    </location>
    <ligand>
        <name>Zn(2+)</name>
        <dbReference type="ChEBI" id="CHEBI:29105"/>
    </ligand>
</feature>
<evidence type="ECO:0000313" key="10">
    <source>
        <dbReference type="Proteomes" id="UP000321331"/>
    </source>
</evidence>
<dbReference type="InterPro" id="IPR032675">
    <property type="entry name" value="LRR_dom_sf"/>
</dbReference>
<evidence type="ECO:0000256" key="3">
    <source>
        <dbReference type="ARBA" id="ARBA00023128"/>
    </source>
</evidence>
<feature type="binding site" evidence="7">
    <location>
        <position position="557"/>
    </location>
    <ligand>
        <name>Zn(2+)</name>
        <dbReference type="ChEBI" id="CHEBI:29105"/>
    </ligand>
</feature>
<comment type="subunit">
    <text evidence="7">Component of a multi-subunit COQ enzyme complex, composed of at least COQ3, COQ4, COQ5, COQ6, COQ7 and COQ9.</text>
</comment>
<keyword evidence="3 7" id="KW-0496">Mitochondrion</keyword>
<evidence type="ECO:0000256" key="6">
    <source>
        <dbReference type="ARBA" id="ARBA00081568"/>
    </source>
</evidence>
<dbReference type="GO" id="GO:0008270">
    <property type="term" value="F:zinc ion binding"/>
    <property type="evidence" value="ECO:0007669"/>
    <property type="project" value="UniProtKB-UniRule"/>
</dbReference>
<comment type="caution">
    <text evidence="9">The sequence shown here is derived from an EMBL/GenBank/DDBJ whole genome shotgun (WGS) entry which is preliminary data.</text>
</comment>
<keyword evidence="2 7" id="KW-0999">Mitochondrion inner membrane</keyword>
<comment type="subcellular location">
    <subcellularLocation>
        <location evidence="7">Mitochondrion inner membrane</location>
        <topology evidence="7">Peripheral membrane protein</topology>
        <orientation evidence="7">Matrix side</orientation>
    </subcellularLocation>
</comment>
<dbReference type="InterPro" id="IPR007715">
    <property type="entry name" value="Coq4"/>
</dbReference>
<comment type="similarity">
    <text evidence="7">Belongs to the COQ4 family.</text>
</comment>
<keyword evidence="1 7" id="KW-0831">Ubiquinone biosynthesis</keyword>
<dbReference type="Pfam" id="PF05019">
    <property type="entry name" value="Coq4"/>
    <property type="match status" value="1"/>
</dbReference>